<dbReference type="PANTHER" id="PTHR40202:SF1">
    <property type="entry name" value="HD DOMAIN-CONTAINING PROTEIN"/>
    <property type="match status" value="1"/>
</dbReference>
<dbReference type="Pfam" id="PF01966">
    <property type="entry name" value="HD"/>
    <property type="match status" value="1"/>
</dbReference>
<proteinExistence type="predicted"/>
<dbReference type="InterPro" id="IPR052567">
    <property type="entry name" value="OP_Dioxygenase"/>
</dbReference>
<dbReference type="InterPro" id="IPR006674">
    <property type="entry name" value="HD_domain"/>
</dbReference>
<feature type="domain" description="HD" evidence="1">
    <location>
        <begin position="46"/>
        <end position="106"/>
    </location>
</feature>
<accession>A0A0D3IC83</accession>
<dbReference type="PaxDb" id="2903-EOD08868"/>
<organism evidence="2 3">
    <name type="scientific">Emiliania huxleyi (strain CCMP1516)</name>
    <dbReference type="NCBI Taxonomy" id="280463"/>
    <lineage>
        <taxon>Eukaryota</taxon>
        <taxon>Haptista</taxon>
        <taxon>Haptophyta</taxon>
        <taxon>Prymnesiophyceae</taxon>
        <taxon>Isochrysidales</taxon>
        <taxon>Noelaerhabdaceae</taxon>
        <taxon>Emiliania</taxon>
    </lineage>
</organism>
<dbReference type="RefSeq" id="XP_005761297.1">
    <property type="nucleotide sequence ID" value="XM_005761240.1"/>
</dbReference>
<evidence type="ECO:0000259" key="1">
    <source>
        <dbReference type="Pfam" id="PF01966"/>
    </source>
</evidence>
<dbReference type="EnsemblProtists" id="EOD08868">
    <property type="protein sequence ID" value="EOD08868"/>
    <property type="gene ID" value="EMIHUDRAFT_217176"/>
</dbReference>
<protein>
    <recommendedName>
        <fullName evidence="1">HD domain-containing protein</fullName>
    </recommendedName>
</protein>
<dbReference type="Gene3D" id="1.10.3210.10">
    <property type="entry name" value="Hypothetical protein af1432"/>
    <property type="match status" value="1"/>
</dbReference>
<dbReference type="GeneID" id="17254926"/>
<name>A0A0D3IC83_EMIH1</name>
<dbReference type="PANTHER" id="PTHR40202">
    <property type="match status" value="1"/>
</dbReference>
<dbReference type="AlphaFoldDB" id="A0A0D3IC83"/>
<reference evidence="2" key="2">
    <citation type="submission" date="2024-10" db="UniProtKB">
        <authorList>
            <consortium name="EnsemblProtists"/>
        </authorList>
    </citation>
    <scope>IDENTIFICATION</scope>
</reference>
<reference evidence="3" key="1">
    <citation type="journal article" date="2013" name="Nature">
        <title>Pan genome of the phytoplankton Emiliania underpins its global distribution.</title>
        <authorList>
            <person name="Read B.A."/>
            <person name="Kegel J."/>
            <person name="Klute M.J."/>
            <person name="Kuo A."/>
            <person name="Lefebvre S.C."/>
            <person name="Maumus F."/>
            <person name="Mayer C."/>
            <person name="Miller J."/>
            <person name="Monier A."/>
            <person name="Salamov A."/>
            <person name="Young J."/>
            <person name="Aguilar M."/>
            <person name="Claverie J.M."/>
            <person name="Frickenhaus S."/>
            <person name="Gonzalez K."/>
            <person name="Herman E.K."/>
            <person name="Lin Y.C."/>
            <person name="Napier J."/>
            <person name="Ogata H."/>
            <person name="Sarno A.F."/>
            <person name="Shmutz J."/>
            <person name="Schroeder D."/>
            <person name="de Vargas C."/>
            <person name="Verret F."/>
            <person name="von Dassow P."/>
            <person name="Valentin K."/>
            <person name="Van de Peer Y."/>
            <person name="Wheeler G."/>
            <person name="Dacks J.B."/>
            <person name="Delwiche C.F."/>
            <person name="Dyhrman S.T."/>
            <person name="Glockner G."/>
            <person name="John U."/>
            <person name="Richards T."/>
            <person name="Worden A.Z."/>
            <person name="Zhang X."/>
            <person name="Grigoriev I.V."/>
            <person name="Allen A.E."/>
            <person name="Bidle K."/>
            <person name="Borodovsky M."/>
            <person name="Bowler C."/>
            <person name="Brownlee C."/>
            <person name="Cock J.M."/>
            <person name="Elias M."/>
            <person name="Gladyshev V.N."/>
            <person name="Groth M."/>
            <person name="Guda C."/>
            <person name="Hadaegh A."/>
            <person name="Iglesias-Rodriguez M.D."/>
            <person name="Jenkins J."/>
            <person name="Jones B.M."/>
            <person name="Lawson T."/>
            <person name="Leese F."/>
            <person name="Lindquist E."/>
            <person name="Lobanov A."/>
            <person name="Lomsadze A."/>
            <person name="Malik S.B."/>
            <person name="Marsh M.E."/>
            <person name="Mackinder L."/>
            <person name="Mock T."/>
            <person name="Mueller-Roeber B."/>
            <person name="Pagarete A."/>
            <person name="Parker M."/>
            <person name="Probert I."/>
            <person name="Quesneville H."/>
            <person name="Raines C."/>
            <person name="Rensing S.A."/>
            <person name="Riano-Pachon D.M."/>
            <person name="Richier S."/>
            <person name="Rokitta S."/>
            <person name="Shiraiwa Y."/>
            <person name="Soanes D.M."/>
            <person name="van der Giezen M."/>
            <person name="Wahlund T.M."/>
            <person name="Williams B."/>
            <person name="Wilson W."/>
            <person name="Wolfe G."/>
            <person name="Wurch L.L."/>
        </authorList>
    </citation>
    <scope>NUCLEOTIDE SEQUENCE</scope>
</reference>
<dbReference type="KEGG" id="ehx:EMIHUDRAFT_217176"/>
<evidence type="ECO:0000313" key="2">
    <source>
        <dbReference type="EnsemblProtists" id="EOD08868"/>
    </source>
</evidence>
<sequence>MSREDALLVDDAFGQLQEPRRHAERLLGLLDAQRGQAPNVVVDLHEHGVQMATRMLRIGASEELVVAALLHDIGELMVPNAHGEVVASILRPYVTPRTTWLLAHHEVFQFYHYGHAWGADPVEKDLPRQMFASHPHFNATVNFCEVDQAAFDPDYPSLPSEFFVPMVERVLRRTPYWWARVTAHADEVDDTVRAKMALQAAYPGSALLPLHQPRPTAEPWSAAKGFVPRRFALSAIGGAGGEPAQLRALFEAYFEHGIVIVEGLASHDEAAWAQDVRGVVRALLPRGAADISDEPFWNSGTALRATYNDYVTNDVHRRAAAESDSNVSHAGWAGNVPMLLHHDGCFLAEAVRTKVYAAWGPSTMSNFMDGAAELAALDDDARQRCASIGEASLLLSVSRVGAGPTCTLYAVYAVLVEAP</sequence>
<keyword evidence="3" id="KW-1185">Reference proteome</keyword>
<dbReference type="SUPFAM" id="SSF109604">
    <property type="entry name" value="HD-domain/PDEase-like"/>
    <property type="match status" value="1"/>
</dbReference>
<evidence type="ECO:0000313" key="3">
    <source>
        <dbReference type="Proteomes" id="UP000013827"/>
    </source>
</evidence>
<dbReference type="HOGENOM" id="CLU_656287_0_0_1"/>
<dbReference type="Proteomes" id="UP000013827">
    <property type="component" value="Unassembled WGS sequence"/>
</dbReference>